<evidence type="ECO:0008006" key="7">
    <source>
        <dbReference type="Google" id="ProtNLM"/>
    </source>
</evidence>
<dbReference type="CDD" id="cd09999">
    <property type="entry name" value="Arginase-like_1"/>
    <property type="match status" value="1"/>
</dbReference>
<accession>A0A2N3NJ73</accession>
<comment type="similarity">
    <text evidence="4">Belongs to the arginase family.</text>
</comment>
<evidence type="ECO:0000313" key="5">
    <source>
        <dbReference type="EMBL" id="PKS12497.1"/>
    </source>
</evidence>
<dbReference type="InterPro" id="IPR023696">
    <property type="entry name" value="Ureohydrolase_dom_sf"/>
</dbReference>
<dbReference type="GO" id="GO:0005634">
    <property type="term" value="C:nucleus"/>
    <property type="evidence" value="ECO:0007669"/>
    <property type="project" value="TreeGrafter"/>
</dbReference>
<evidence type="ECO:0000256" key="4">
    <source>
        <dbReference type="PROSITE-ProRule" id="PRU00742"/>
    </source>
</evidence>
<dbReference type="OrthoDB" id="9992747at2759"/>
<dbReference type="PROSITE" id="PS51409">
    <property type="entry name" value="ARGINASE_2"/>
    <property type="match status" value="1"/>
</dbReference>
<sequence>MAHPVFRSITLITSPYHVGVPNIAVARGVTYLSERGILDSIKSLGLSVEETGLASVEKDFEGDISRSFELFRRTSEAVRKAHAKQSFPIVLAGNCSSSVGVAAGLSEANRKLGKDLACVWFDAHDDFNTPDTMSSGYFDSMPIAMLGGLTFKAMVNSVPGFTPLDLKRLVHVGMRDVNDMERQHVEEAKLSVVWGDAEKRVDFEGGLAGYLEEKNLRDQPTYVHFDVDALDTSIGIANQFAAPGGLHEEDIKACLRKIASTTAPMALTVASFDPGFDGADAIAEVAIKAIVAFLQQLRESGRFGST</sequence>
<dbReference type="GO" id="GO:0030145">
    <property type="term" value="F:manganese ion binding"/>
    <property type="evidence" value="ECO:0007669"/>
    <property type="project" value="TreeGrafter"/>
</dbReference>
<keyword evidence="6" id="KW-1185">Reference proteome</keyword>
<keyword evidence="3" id="KW-0464">Manganese</keyword>
<dbReference type="AlphaFoldDB" id="A0A2N3NJ73"/>
<dbReference type="InterPro" id="IPR006035">
    <property type="entry name" value="Ureohydrolase"/>
</dbReference>
<dbReference type="PANTHER" id="PTHR43782">
    <property type="entry name" value="ARGINASE"/>
    <property type="match status" value="1"/>
</dbReference>
<dbReference type="STRING" id="41688.A0A2N3NJ73"/>
<proteinExistence type="inferred from homology"/>
<protein>
    <recommendedName>
        <fullName evidence="7">Arginase</fullName>
    </recommendedName>
</protein>
<dbReference type="PANTHER" id="PTHR43782:SF3">
    <property type="entry name" value="ARGINASE"/>
    <property type="match status" value="1"/>
</dbReference>
<evidence type="ECO:0000256" key="2">
    <source>
        <dbReference type="ARBA" id="ARBA00022801"/>
    </source>
</evidence>
<gene>
    <name evidence="5" type="ORF">jhhlp_000704</name>
</gene>
<comment type="caution">
    <text evidence="5">The sequence shown here is derived from an EMBL/GenBank/DDBJ whole genome shotgun (WGS) entry which is preliminary data.</text>
</comment>
<dbReference type="Gene3D" id="3.40.800.10">
    <property type="entry name" value="Ureohydrolase domain"/>
    <property type="match status" value="1"/>
</dbReference>
<organism evidence="5 6">
    <name type="scientific">Lomentospora prolificans</name>
    <dbReference type="NCBI Taxonomy" id="41688"/>
    <lineage>
        <taxon>Eukaryota</taxon>
        <taxon>Fungi</taxon>
        <taxon>Dikarya</taxon>
        <taxon>Ascomycota</taxon>
        <taxon>Pezizomycotina</taxon>
        <taxon>Sordariomycetes</taxon>
        <taxon>Hypocreomycetidae</taxon>
        <taxon>Microascales</taxon>
        <taxon>Microascaceae</taxon>
        <taxon>Lomentospora</taxon>
    </lineage>
</organism>
<dbReference type="EMBL" id="NLAX01000003">
    <property type="protein sequence ID" value="PKS12497.1"/>
    <property type="molecule type" value="Genomic_DNA"/>
</dbReference>
<dbReference type="SUPFAM" id="SSF52768">
    <property type="entry name" value="Arginase/deacetylase"/>
    <property type="match status" value="1"/>
</dbReference>
<dbReference type="VEuPathDB" id="FungiDB:jhhlp_000704"/>
<keyword evidence="2" id="KW-0378">Hydrolase</keyword>
<dbReference type="GO" id="GO:0005829">
    <property type="term" value="C:cytosol"/>
    <property type="evidence" value="ECO:0007669"/>
    <property type="project" value="TreeGrafter"/>
</dbReference>
<evidence type="ECO:0000313" key="6">
    <source>
        <dbReference type="Proteomes" id="UP000233524"/>
    </source>
</evidence>
<keyword evidence="1" id="KW-0479">Metal-binding</keyword>
<dbReference type="InParanoid" id="A0A2N3NJ73"/>
<name>A0A2N3NJ73_9PEZI</name>
<dbReference type="Pfam" id="PF00491">
    <property type="entry name" value="Arginase"/>
    <property type="match status" value="1"/>
</dbReference>
<dbReference type="GO" id="GO:0004053">
    <property type="term" value="F:arginase activity"/>
    <property type="evidence" value="ECO:0007669"/>
    <property type="project" value="TreeGrafter"/>
</dbReference>
<evidence type="ECO:0000256" key="1">
    <source>
        <dbReference type="ARBA" id="ARBA00022723"/>
    </source>
</evidence>
<dbReference type="PRINTS" id="PR00116">
    <property type="entry name" value="ARGINASE"/>
</dbReference>
<evidence type="ECO:0000256" key="3">
    <source>
        <dbReference type="ARBA" id="ARBA00023211"/>
    </source>
</evidence>
<dbReference type="Proteomes" id="UP000233524">
    <property type="component" value="Unassembled WGS sequence"/>
</dbReference>
<reference evidence="5 6" key="1">
    <citation type="journal article" date="2017" name="G3 (Bethesda)">
        <title>First Draft Genome Sequence of the Pathogenic Fungus Lomentospora prolificans (Formerly Scedosporium prolificans).</title>
        <authorList>
            <person name="Luo R."/>
            <person name="Zimin A."/>
            <person name="Workman R."/>
            <person name="Fan Y."/>
            <person name="Pertea G."/>
            <person name="Grossman N."/>
            <person name="Wear M.P."/>
            <person name="Jia B."/>
            <person name="Miller H."/>
            <person name="Casadevall A."/>
            <person name="Timp W."/>
            <person name="Zhang S.X."/>
            <person name="Salzberg S.L."/>
        </authorList>
    </citation>
    <scope>NUCLEOTIDE SEQUENCE [LARGE SCALE GENOMIC DNA]</scope>
    <source>
        <strain evidence="5 6">JHH-5317</strain>
    </source>
</reference>